<comment type="cofactor">
    <cofactor evidence="1">
        <name>Fe(2+)</name>
        <dbReference type="ChEBI" id="CHEBI:29033"/>
    </cofactor>
</comment>
<dbReference type="SUPFAM" id="SSF51197">
    <property type="entry name" value="Clavaminate synthase-like"/>
    <property type="match status" value="1"/>
</dbReference>
<dbReference type="EMBL" id="JADBEB010000001">
    <property type="protein sequence ID" value="MBE1491067.1"/>
    <property type="molecule type" value="Genomic_DNA"/>
</dbReference>
<keyword evidence="5" id="KW-0687">Ribonucleoprotein</keyword>
<keyword evidence="3" id="KW-0408">Iron</keyword>
<gene>
    <name evidence="5" type="ORF">H4W31_006705</name>
</gene>
<dbReference type="RefSeq" id="WP_192770220.1">
    <property type="nucleotide sequence ID" value="NZ_JADBEB010000001.1"/>
</dbReference>
<accession>A0A927MC88</accession>
<dbReference type="GO" id="GO:0046872">
    <property type="term" value="F:metal ion binding"/>
    <property type="evidence" value="ECO:0007669"/>
    <property type="project" value="UniProtKB-KW"/>
</dbReference>
<dbReference type="PROSITE" id="PS51184">
    <property type="entry name" value="JMJC"/>
    <property type="match status" value="1"/>
</dbReference>
<feature type="domain" description="JmjC" evidence="4">
    <location>
        <begin position="120"/>
        <end position="257"/>
    </location>
</feature>
<dbReference type="Gene3D" id="2.60.120.650">
    <property type="entry name" value="Cupin"/>
    <property type="match status" value="1"/>
</dbReference>
<evidence type="ECO:0000313" key="5">
    <source>
        <dbReference type="EMBL" id="MBE1491067.1"/>
    </source>
</evidence>
<reference evidence="5" key="1">
    <citation type="submission" date="2020-10" db="EMBL/GenBank/DDBJ databases">
        <title>Sequencing the genomes of 1000 actinobacteria strains.</title>
        <authorList>
            <person name="Klenk H.-P."/>
        </authorList>
    </citation>
    <scope>NUCLEOTIDE SEQUENCE</scope>
    <source>
        <strain evidence="5">DSM 46832</strain>
    </source>
</reference>
<keyword evidence="2" id="KW-0479">Metal-binding</keyword>
<dbReference type="PANTHER" id="PTHR13096">
    <property type="entry name" value="MINA53 MYC INDUCED NUCLEAR ANTIGEN"/>
    <property type="match status" value="1"/>
</dbReference>
<sequence>MDEASPGGLKEAASRTQPLFNLSRLIHPVEPATFATDYWEKQPLVIQRADPDHYRDLFTLADVDHILSTSRPRGSDLRVLDNGKEIPISELASAGSGNLMNGLEVLYDRYRQGATLNLLFVQDRWKPLRDLCQSLAAELSAGFQTNVYLTPGGHAQGLKPHFDTHDVFVIQVYGTKHWCLYDSPIQLPVHEHVHGASAADHGTPVREFDLRPGDMLYLPRGIVHAATSEETASLHVTIGVLPVLWATVIKDAVEKMVMDDHRFRQALPLGFASDESLQESARGRASELLELLHATASPADMVAEAARRARLERQPVLQGHLLDIEALRSLDLETRVRQRPGLLARLTIEDGQARLDFHGKSVRLPADLTEELHFVTETEEFVGKDIPGGLDEHGRLVLIGTLVREGFLTLS</sequence>
<dbReference type="PANTHER" id="PTHR13096:SF8">
    <property type="entry name" value="RIBOSOMAL OXYGENASE 1"/>
    <property type="match status" value="1"/>
</dbReference>
<organism evidence="5 6">
    <name type="scientific">Plantactinospora soyae</name>
    <dbReference type="NCBI Taxonomy" id="1544732"/>
    <lineage>
        <taxon>Bacteria</taxon>
        <taxon>Bacillati</taxon>
        <taxon>Actinomycetota</taxon>
        <taxon>Actinomycetes</taxon>
        <taxon>Micromonosporales</taxon>
        <taxon>Micromonosporaceae</taxon>
        <taxon>Plantactinospora</taxon>
    </lineage>
</organism>
<proteinExistence type="predicted"/>
<evidence type="ECO:0000259" key="4">
    <source>
        <dbReference type="PROSITE" id="PS51184"/>
    </source>
</evidence>
<dbReference type="InterPro" id="IPR039994">
    <property type="entry name" value="NO66-like"/>
</dbReference>
<dbReference type="Pfam" id="PF08007">
    <property type="entry name" value="JmjC_2"/>
    <property type="match status" value="1"/>
</dbReference>
<evidence type="ECO:0000256" key="3">
    <source>
        <dbReference type="ARBA" id="ARBA00023004"/>
    </source>
</evidence>
<dbReference type="GO" id="GO:0005840">
    <property type="term" value="C:ribosome"/>
    <property type="evidence" value="ECO:0007669"/>
    <property type="project" value="UniProtKB-KW"/>
</dbReference>
<comment type="caution">
    <text evidence="5">The sequence shown here is derived from an EMBL/GenBank/DDBJ whole genome shotgun (WGS) entry which is preliminary data.</text>
</comment>
<evidence type="ECO:0000313" key="6">
    <source>
        <dbReference type="Proteomes" id="UP000649753"/>
    </source>
</evidence>
<evidence type="ECO:0000256" key="2">
    <source>
        <dbReference type="ARBA" id="ARBA00022723"/>
    </source>
</evidence>
<dbReference type="Proteomes" id="UP000649753">
    <property type="component" value="Unassembled WGS sequence"/>
</dbReference>
<protein>
    <submittedName>
        <fullName evidence="5">Ribosomal protein L16 Arg81 hydroxylase</fullName>
    </submittedName>
</protein>
<dbReference type="AlphaFoldDB" id="A0A927MC88"/>
<name>A0A927MC88_9ACTN</name>
<evidence type="ECO:0000256" key="1">
    <source>
        <dbReference type="ARBA" id="ARBA00001954"/>
    </source>
</evidence>
<keyword evidence="5" id="KW-0689">Ribosomal protein</keyword>
<dbReference type="InterPro" id="IPR003347">
    <property type="entry name" value="JmjC_dom"/>
</dbReference>
<keyword evidence="6" id="KW-1185">Reference proteome</keyword>